<feature type="active site" description="Nucleophile" evidence="8">
    <location>
        <position position="173"/>
    </location>
</feature>
<evidence type="ECO:0000256" key="2">
    <source>
        <dbReference type="ARBA" id="ARBA00007406"/>
    </source>
</evidence>
<reference evidence="14" key="1">
    <citation type="submission" date="2022-02" db="EMBL/GenBank/DDBJ databases">
        <authorList>
            <person name="King R."/>
        </authorList>
    </citation>
    <scope>NUCLEOTIDE SEQUENCE</scope>
</reference>
<feature type="binding site" evidence="9">
    <location>
        <begin position="226"/>
        <end position="227"/>
    </location>
    <ligand>
        <name>D-glyceraldehyde 3-phosphate</name>
        <dbReference type="ChEBI" id="CHEBI:59776"/>
    </ligand>
</feature>
<sequence>MFKNGLRFITSGMAGAQKIRRACNLPTVAINGFGRIGKCVLRLAIQNNVNVVAVNEPRADAAAIAHSFKYDTVHGTFQGKVCVLGNSLDINGNVLKVYGEENPEKIKWNELPVDYVIDSTGRFTEVSTAKKHMAAGVKKVIISAPSKDAPMFVKGVNFNDYKKSMTVVSNASCTTNCAAPLLNIINKKFGVEHCLLTTVHAMTSSQAVLDRIKDRSAPGNIVHSSTGAAKAVGIVIPELKGKVTGDSIRVPTLDVSLLKLYINIKNPAKLEEIKCAIWETATLCDNDVYSYIEDKTKIVSSDLVGHQYSTIVDFNQVSVMGDKFVTIGAWYDNEMGYSKRLIDLFNHMVKVDKDIADKK</sequence>
<dbReference type="PANTHER" id="PTHR10836">
    <property type="entry name" value="GLYCERALDEHYDE 3-PHOSPHATE DEHYDROGENASE"/>
    <property type="match status" value="1"/>
</dbReference>
<dbReference type="Gene3D" id="3.30.360.10">
    <property type="entry name" value="Dihydrodipicolinate Reductase, domain 2"/>
    <property type="match status" value="1"/>
</dbReference>
<dbReference type="PANTHER" id="PTHR10836:SF134">
    <property type="entry name" value="GLYCERALDEHYDE-3-PHOSPHATE DEHYDROGENASE (PHOSPHORYLATING)"/>
    <property type="match status" value="1"/>
</dbReference>
<feature type="site" description="Activates thiol group during catalysis" evidence="11">
    <location>
        <position position="200"/>
    </location>
</feature>
<dbReference type="Pfam" id="PF02800">
    <property type="entry name" value="Gp_dh_C"/>
    <property type="match status" value="1"/>
</dbReference>
<feature type="binding site" evidence="10">
    <location>
        <position position="333"/>
    </location>
    <ligand>
        <name>NAD(+)</name>
        <dbReference type="ChEBI" id="CHEBI:57540"/>
    </ligand>
</feature>
<keyword evidence="10" id="KW-0547">Nucleotide-binding</keyword>
<dbReference type="EMBL" id="OU899036">
    <property type="protein sequence ID" value="CAH1733420.1"/>
    <property type="molecule type" value="Genomic_DNA"/>
</dbReference>
<dbReference type="FunFam" id="3.40.50.720:FF:000266">
    <property type="entry name" value="Glyceraldehyde-3-phosphate dehydrogenase"/>
    <property type="match status" value="1"/>
</dbReference>
<feature type="binding site" evidence="10">
    <location>
        <position position="143"/>
    </location>
    <ligand>
        <name>NAD(+)</name>
        <dbReference type="ChEBI" id="CHEBI:57540"/>
    </ligand>
</feature>
<feature type="binding site" evidence="10">
    <location>
        <begin position="35"/>
        <end position="36"/>
    </location>
    <ligand>
        <name>NAD(+)</name>
        <dbReference type="ChEBI" id="CHEBI:57540"/>
    </ligand>
</feature>
<protein>
    <recommendedName>
        <fullName evidence="4">glyceraldehyde-3-phosphate dehydrogenase (phosphorylating)</fullName>
        <ecNumber evidence="4">1.2.1.12</ecNumber>
    </recommendedName>
</protein>
<dbReference type="PRINTS" id="PR00078">
    <property type="entry name" value="G3PDHDRGNASE"/>
</dbReference>
<reference evidence="14" key="2">
    <citation type="submission" date="2022-10" db="EMBL/GenBank/DDBJ databases">
        <authorList>
            <consortium name="ENA_rothamsted_submissions"/>
            <consortium name="culmorum"/>
            <person name="King R."/>
        </authorList>
    </citation>
    <scope>NUCLEOTIDE SEQUENCE</scope>
</reference>
<dbReference type="OrthoDB" id="1152826at2759"/>
<comment type="subunit">
    <text evidence="3">Homotetramer.</text>
</comment>
<dbReference type="GO" id="GO:0005829">
    <property type="term" value="C:cytosol"/>
    <property type="evidence" value="ECO:0007669"/>
    <property type="project" value="TreeGrafter"/>
</dbReference>
<dbReference type="SUPFAM" id="SSF51735">
    <property type="entry name" value="NAD(P)-binding Rossmann-fold domains"/>
    <property type="match status" value="1"/>
</dbReference>
<dbReference type="EC" id="1.2.1.12" evidence="4"/>
<comment type="pathway">
    <text evidence="1">Carbohydrate degradation; glycolysis; pyruvate from D-glyceraldehyde 3-phosphate: step 1/5.</text>
</comment>
<feature type="binding site" evidence="9">
    <location>
        <position position="249"/>
    </location>
    <ligand>
        <name>D-glyceraldehyde 3-phosphate</name>
        <dbReference type="ChEBI" id="CHEBI:59776"/>
    </ligand>
</feature>
<evidence type="ECO:0000256" key="10">
    <source>
        <dbReference type="PIRSR" id="PIRSR000149-3"/>
    </source>
</evidence>
<evidence type="ECO:0000256" key="4">
    <source>
        <dbReference type="ARBA" id="ARBA00013119"/>
    </source>
</evidence>
<dbReference type="InterPro" id="IPR020829">
    <property type="entry name" value="GlycerAld_3-P_DH_cat"/>
</dbReference>
<feature type="binding site" evidence="9">
    <location>
        <position position="203"/>
    </location>
    <ligand>
        <name>D-glyceraldehyde 3-phosphate</name>
        <dbReference type="ChEBI" id="CHEBI:59776"/>
    </ligand>
</feature>
<dbReference type="CDD" id="cd05214">
    <property type="entry name" value="GAPDH_I_N"/>
    <property type="match status" value="1"/>
</dbReference>
<evidence type="ECO:0000256" key="1">
    <source>
        <dbReference type="ARBA" id="ARBA00004869"/>
    </source>
</evidence>
<dbReference type="GO" id="GO:0006096">
    <property type="term" value="P:glycolytic process"/>
    <property type="evidence" value="ECO:0007669"/>
    <property type="project" value="UniProtKB-KW"/>
</dbReference>
<dbReference type="Pfam" id="PF00044">
    <property type="entry name" value="Gp_dh_N"/>
    <property type="match status" value="1"/>
</dbReference>
<evidence type="ECO:0000256" key="6">
    <source>
        <dbReference type="ARBA" id="ARBA00023152"/>
    </source>
</evidence>
<dbReference type="InterPro" id="IPR020828">
    <property type="entry name" value="GlycerAld_3-P_DH_NAD(P)-bd"/>
</dbReference>
<keyword evidence="15" id="KW-1185">Reference proteome</keyword>
<evidence type="ECO:0000256" key="3">
    <source>
        <dbReference type="ARBA" id="ARBA00011881"/>
    </source>
</evidence>
<evidence type="ECO:0000256" key="12">
    <source>
        <dbReference type="RuleBase" id="RU000397"/>
    </source>
</evidence>
<evidence type="ECO:0000256" key="5">
    <source>
        <dbReference type="ARBA" id="ARBA00023002"/>
    </source>
</evidence>
<keyword evidence="10" id="KW-0520">NAD</keyword>
<evidence type="ECO:0000256" key="11">
    <source>
        <dbReference type="PIRSR" id="PIRSR000149-4"/>
    </source>
</evidence>
<dbReference type="GO" id="GO:0051287">
    <property type="term" value="F:NAD binding"/>
    <property type="evidence" value="ECO:0007669"/>
    <property type="project" value="InterPro"/>
</dbReference>
<dbReference type="PIRSF" id="PIRSF000149">
    <property type="entry name" value="GAP_DH"/>
    <property type="match status" value="1"/>
</dbReference>
<evidence type="ECO:0000313" key="14">
    <source>
        <dbReference type="EMBL" id="CAH1733420.1"/>
    </source>
</evidence>
<dbReference type="AlphaFoldDB" id="A0A9P0JCX3"/>
<evidence type="ECO:0000313" key="15">
    <source>
        <dbReference type="Proteomes" id="UP001154329"/>
    </source>
</evidence>
<dbReference type="InterPro" id="IPR036291">
    <property type="entry name" value="NAD(P)-bd_dom_sf"/>
</dbReference>
<comment type="catalytic activity">
    <reaction evidence="7">
        <text>D-glyceraldehyde 3-phosphate + phosphate + NAD(+) = (2R)-3-phospho-glyceroyl phosphate + NADH + H(+)</text>
        <dbReference type="Rhea" id="RHEA:10300"/>
        <dbReference type="ChEBI" id="CHEBI:15378"/>
        <dbReference type="ChEBI" id="CHEBI:43474"/>
        <dbReference type="ChEBI" id="CHEBI:57540"/>
        <dbReference type="ChEBI" id="CHEBI:57604"/>
        <dbReference type="ChEBI" id="CHEBI:57945"/>
        <dbReference type="ChEBI" id="CHEBI:59776"/>
        <dbReference type="EC" id="1.2.1.12"/>
    </reaction>
</comment>
<organism evidence="14 15">
    <name type="scientific">Aphis gossypii</name>
    <name type="common">Cotton aphid</name>
    <dbReference type="NCBI Taxonomy" id="80765"/>
    <lineage>
        <taxon>Eukaryota</taxon>
        <taxon>Metazoa</taxon>
        <taxon>Ecdysozoa</taxon>
        <taxon>Arthropoda</taxon>
        <taxon>Hexapoda</taxon>
        <taxon>Insecta</taxon>
        <taxon>Pterygota</taxon>
        <taxon>Neoptera</taxon>
        <taxon>Paraneoptera</taxon>
        <taxon>Hemiptera</taxon>
        <taxon>Sternorrhyncha</taxon>
        <taxon>Aphidomorpha</taxon>
        <taxon>Aphidoidea</taxon>
        <taxon>Aphididae</taxon>
        <taxon>Aphidini</taxon>
        <taxon>Aphis</taxon>
        <taxon>Aphis</taxon>
    </lineage>
</organism>
<evidence type="ECO:0000259" key="13">
    <source>
        <dbReference type="SMART" id="SM00846"/>
    </source>
</evidence>
<feature type="domain" description="Glyceraldehyde 3-phosphate dehydrogenase NAD(P) binding" evidence="13">
    <location>
        <begin position="26"/>
        <end position="173"/>
    </location>
</feature>
<dbReference type="GO" id="GO:0004365">
    <property type="term" value="F:glyceraldehyde-3-phosphate dehydrogenase (NAD+) (phosphorylating) activity"/>
    <property type="evidence" value="ECO:0007669"/>
    <property type="project" value="UniProtKB-EC"/>
</dbReference>
<proteinExistence type="inferred from homology"/>
<dbReference type="SMART" id="SM00846">
    <property type="entry name" value="Gp_dh_N"/>
    <property type="match status" value="1"/>
</dbReference>
<comment type="similarity">
    <text evidence="2 12">Belongs to the glyceraldehyde-3-phosphate dehydrogenase family.</text>
</comment>
<name>A0A9P0JCX3_APHGO</name>
<accession>A0A9P0JCX3</accession>
<dbReference type="SUPFAM" id="SSF55347">
    <property type="entry name" value="Glyceraldehyde-3-phosphate dehydrogenase-like, C-terminal domain"/>
    <property type="match status" value="1"/>
</dbReference>
<evidence type="ECO:0000256" key="9">
    <source>
        <dbReference type="PIRSR" id="PIRSR000149-2"/>
    </source>
</evidence>
<keyword evidence="6" id="KW-0324">Glycolysis</keyword>
<feature type="binding site" evidence="9">
    <location>
        <begin position="172"/>
        <end position="174"/>
    </location>
    <ligand>
        <name>D-glyceraldehyde 3-phosphate</name>
        <dbReference type="ChEBI" id="CHEBI:59776"/>
    </ligand>
</feature>
<evidence type="ECO:0000256" key="7">
    <source>
        <dbReference type="ARBA" id="ARBA00047698"/>
    </source>
</evidence>
<keyword evidence="5" id="KW-0560">Oxidoreductase</keyword>
<gene>
    <name evidence="14" type="ORF">APHIGO_LOCUS9736</name>
</gene>
<evidence type="ECO:0000256" key="8">
    <source>
        <dbReference type="PIRSR" id="PIRSR000149-1"/>
    </source>
</evidence>
<dbReference type="InterPro" id="IPR020831">
    <property type="entry name" value="GlycerAld/Erythrose_P_DH"/>
</dbReference>
<dbReference type="Gene3D" id="3.40.50.720">
    <property type="entry name" value="NAD(P)-binding Rossmann-like Domain"/>
    <property type="match status" value="1"/>
</dbReference>
<dbReference type="Proteomes" id="UP001154329">
    <property type="component" value="Chromosome 3"/>
</dbReference>